<dbReference type="InterPro" id="IPR002048">
    <property type="entry name" value="EF_hand_dom"/>
</dbReference>
<dbReference type="FunFam" id="1.10.238.10:FF:000003">
    <property type="entry name" value="Calmodulin A"/>
    <property type="match status" value="1"/>
</dbReference>
<name>A0A2Z7BLC2_9LAMI</name>
<dbReference type="EMBL" id="KV006337">
    <property type="protein sequence ID" value="KZV32918.1"/>
    <property type="molecule type" value="Genomic_DNA"/>
</dbReference>
<dbReference type="OrthoDB" id="26525at2759"/>
<keyword evidence="2" id="KW-0677">Repeat</keyword>
<evidence type="ECO:0000256" key="1">
    <source>
        <dbReference type="ARBA" id="ARBA00022723"/>
    </source>
</evidence>
<dbReference type="Proteomes" id="UP000250235">
    <property type="component" value="Unassembled WGS sequence"/>
</dbReference>
<dbReference type="PROSITE" id="PS00018">
    <property type="entry name" value="EF_HAND_1"/>
    <property type="match status" value="2"/>
</dbReference>
<dbReference type="InterPro" id="IPR018247">
    <property type="entry name" value="EF_Hand_1_Ca_BS"/>
</dbReference>
<accession>A0A2Z7BLC2</accession>
<dbReference type="PANTHER" id="PTHR10891">
    <property type="entry name" value="EF-HAND CALCIUM-BINDING DOMAIN CONTAINING PROTEIN"/>
    <property type="match status" value="1"/>
</dbReference>
<keyword evidence="1" id="KW-0479">Metal-binding</keyword>
<dbReference type="PROSITE" id="PS50222">
    <property type="entry name" value="EF_HAND_2"/>
    <property type="match status" value="2"/>
</dbReference>
<dbReference type="InterPro" id="IPR039647">
    <property type="entry name" value="EF_hand_pair_protein_CML-like"/>
</dbReference>
<protein>
    <recommendedName>
        <fullName evidence="4">EF-hand domain-containing protein</fullName>
    </recommendedName>
</protein>
<reference evidence="5 6" key="1">
    <citation type="journal article" date="2015" name="Proc. Natl. Acad. Sci. U.S.A.">
        <title>The resurrection genome of Boea hygrometrica: A blueprint for survival of dehydration.</title>
        <authorList>
            <person name="Xiao L."/>
            <person name="Yang G."/>
            <person name="Zhang L."/>
            <person name="Yang X."/>
            <person name="Zhao S."/>
            <person name="Ji Z."/>
            <person name="Zhou Q."/>
            <person name="Hu M."/>
            <person name="Wang Y."/>
            <person name="Chen M."/>
            <person name="Xu Y."/>
            <person name="Jin H."/>
            <person name="Xiao X."/>
            <person name="Hu G."/>
            <person name="Bao F."/>
            <person name="Hu Y."/>
            <person name="Wan P."/>
            <person name="Li L."/>
            <person name="Deng X."/>
            <person name="Kuang T."/>
            <person name="Xiang C."/>
            <person name="Zhu J.K."/>
            <person name="Oliver M.J."/>
            <person name="He Y."/>
        </authorList>
    </citation>
    <scope>NUCLEOTIDE SEQUENCE [LARGE SCALE GENOMIC DNA]</scope>
    <source>
        <strain evidence="6">cv. XS01</strain>
    </source>
</reference>
<evidence type="ECO:0000313" key="5">
    <source>
        <dbReference type="EMBL" id="KZV32918.1"/>
    </source>
</evidence>
<evidence type="ECO:0000256" key="2">
    <source>
        <dbReference type="ARBA" id="ARBA00022737"/>
    </source>
</evidence>
<dbReference type="CDD" id="cd00051">
    <property type="entry name" value="EFh"/>
    <property type="match status" value="1"/>
</dbReference>
<dbReference type="SUPFAM" id="SSF47473">
    <property type="entry name" value="EF-hand"/>
    <property type="match status" value="1"/>
</dbReference>
<evidence type="ECO:0000313" key="6">
    <source>
        <dbReference type="Proteomes" id="UP000250235"/>
    </source>
</evidence>
<feature type="domain" description="EF-hand" evidence="4">
    <location>
        <begin position="104"/>
        <end position="138"/>
    </location>
</feature>
<dbReference type="GO" id="GO:0005509">
    <property type="term" value="F:calcium ion binding"/>
    <property type="evidence" value="ECO:0007669"/>
    <property type="project" value="InterPro"/>
</dbReference>
<keyword evidence="3" id="KW-0106">Calcium</keyword>
<organism evidence="5 6">
    <name type="scientific">Dorcoceras hygrometricum</name>
    <dbReference type="NCBI Taxonomy" id="472368"/>
    <lineage>
        <taxon>Eukaryota</taxon>
        <taxon>Viridiplantae</taxon>
        <taxon>Streptophyta</taxon>
        <taxon>Embryophyta</taxon>
        <taxon>Tracheophyta</taxon>
        <taxon>Spermatophyta</taxon>
        <taxon>Magnoliopsida</taxon>
        <taxon>eudicotyledons</taxon>
        <taxon>Gunneridae</taxon>
        <taxon>Pentapetalae</taxon>
        <taxon>asterids</taxon>
        <taxon>lamiids</taxon>
        <taxon>Lamiales</taxon>
        <taxon>Gesneriaceae</taxon>
        <taxon>Didymocarpoideae</taxon>
        <taxon>Trichosporeae</taxon>
        <taxon>Loxocarpinae</taxon>
        <taxon>Dorcoceras</taxon>
    </lineage>
</organism>
<dbReference type="AlphaFoldDB" id="A0A2Z7BLC2"/>
<evidence type="ECO:0000259" key="4">
    <source>
        <dbReference type="PROSITE" id="PS50222"/>
    </source>
</evidence>
<sequence>MFLPEKKKNDLDPSVGKYRRVDETLSSKDLEMVLTRLGLHYASDGGILPSRLDGNDIEALFESRGPCLDEVKEAFDVFDKNKDGFIEASELCQVLCDLGWDEGSRMEDCRRMIGAFDENGDGRIDFEEFISFMQNISM</sequence>
<feature type="domain" description="EF-hand" evidence="4">
    <location>
        <begin position="66"/>
        <end position="101"/>
    </location>
</feature>
<dbReference type="InterPro" id="IPR011992">
    <property type="entry name" value="EF-hand-dom_pair"/>
</dbReference>
<dbReference type="SMART" id="SM00054">
    <property type="entry name" value="EFh"/>
    <property type="match status" value="2"/>
</dbReference>
<proteinExistence type="predicted"/>
<dbReference type="Pfam" id="PF13499">
    <property type="entry name" value="EF-hand_7"/>
    <property type="match status" value="1"/>
</dbReference>
<gene>
    <name evidence="5" type="ORF">F511_01429</name>
</gene>
<keyword evidence="6" id="KW-1185">Reference proteome</keyword>
<evidence type="ECO:0000256" key="3">
    <source>
        <dbReference type="ARBA" id="ARBA00022837"/>
    </source>
</evidence>
<dbReference type="Gene3D" id="1.10.238.10">
    <property type="entry name" value="EF-hand"/>
    <property type="match status" value="1"/>
</dbReference>